<gene>
    <name evidence="1" type="ORF">BDR25DRAFT_366598</name>
</gene>
<evidence type="ECO:0000313" key="1">
    <source>
        <dbReference type="EMBL" id="KAF2472599.1"/>
    </source>
</evidence>
<keyword evidence="2" id="KW-1185">Reference proteome</keyword>
<sequence length="226" mass="25184">MEGSRSFPLSWWKDHIDDITIQTFAAGVGAVVEHKILARDNGTKLQIDAAIRALKEAEKKVDKAWLKNLPKSKAVEKILSVAARFPKISAFLGGTIVSVLVSPGLEVANYLVKKDDWIRVQVYNFDKRDWTIDDWYHDNGIIAGGSAWEVKTIPAGKLSTPKHALTSNRLTIRSEYPTSIKDFYDDEKNWPHGRPQTVKCEVTTLDGSKVNVTRSTKELAGVSGHI</sequence>
<accession>A0ACB6QZX6</accession>
<comment type="caution">
    <text evidence="1">The sequence shown here is derived from an EMBL/GenBank/DDBJ whole genome shotgun (WGS) entry which is preliminary data.</text>
</comment>
<proteinExistence type="predicted"/>
<reference evidence="1" key="1">
    <citation type="journal article" date="2020" name="Stud. Mycol.">
        <title>101 Dothideomycetes genomes: a test case for predicting lifestyles and emergence of pathogens.</title>
        <authorList>
            <person name="Haridas S."/>
            <person name="Albert R."/>
            <person name="Binder M."/>
            <person name="Bloem J."/>
            <person name="Labutti K."/>
            <person name="Salamov A."/>
            <person name="Andreopoulos B."/>
            <person name="Baker S."/>
            <person name="Barry K."/>
            <person name="Bills G."/>
            <person name="Bluhm B."/>
            <person name="Cannon C."/>
            <person name="Castanera R."/>
            <person name="Culley D."/>
            <person name="Daum C."/>
            <person name="Ezra D."/>
            <person name="Gonzalez J."/>
            <person name="Henrissat B."/>
            <person name="Kuo A."/>
            <person name="Liang C."/>
            <person name="Lipzen A."/>
            <person name="Lutzoni F."/>
            <person name="Magnuson J."/>
            <person name="Mondo S."/>
            <person name="Nolan M."/>
            <person name="Ohm R."/>
            <person name="Pangilinan J."/>
            <person name="Park H.-J."/>
            <person name="Ramirez L."/>
            <person name="Alfaro M."/>
            <person name="Sun H."/>
            <person name="Tritt A."/>
            <person name="Yoshinaga Y."/>
            <person name="Zwiers L.-H."/>
            <person name="Turgeon B."/>
            <person name="Goodwin S."/>
            <person name="Spatafora J."/>
            <person name="Crous P."/>
            <person name="Grigoriev I."/>
        </authorList>
    </citation>
    <scope>NUCLEOTIDE SEQUENCE</scope>
    <source>
        <strain evidence="1">ATCC 200398</strain>
    </source>
</reference>
<dbReference type="EMBL" id="MU003502">
    <property type="protein sequence ID" value="KAF2472599.1"/>
    <property type="molecule type" value="Genomic_DNA"/>
</dbReference>
<dbReference type="Proteomes" id="UP000799755">
    <property type="component" value="Unassembled WGS sequence"/>
</dbReference>
<organism evidence="1 2">
    <name type="scientific">Lindgomyces ingoldianus</name>
    <dbReference type="NCBI Taxonomy" id="673940"/>
    <lineage>
        <taxon>Eukaryota</taxon>
        <taxon>Fungi</taxon>
        <taxon>Dikarya</taxon>
        <taxon>Ascomycota</taxon>
        <taxon>Pezizomycotina</taxon>
        <taxon>Dothideomycetes</taxon>
        <taxon>Pleosporomycetidae</taxon>
        <taxon>Pleosporales</taxon>
        <taxon>Lindgomycetaceae</taxon>
        <taxon>Lindgomyces</taxon>
    </lineage>
</organism>
<evidence type="ECO:0000313" key="2">
    <source>
        <dbReference type="Proteomes" id="UP000799755"/>
    </source>
</evidence>
<name>A0ACB6QZX6_9PLEO</name>
<protein>
    <submittedName>
        <fullName evidence="1">Uncharacterized protein</fullName>
    </submittedName>
</protein>